<evidence type="ECO:0000256" key="3">
    <source>
        <dbReference type="ARBA" id="ARBA00023038"/>
    </source>
</evidence>
<name>A0A060YFE6_ONCMY</name>
<dbReference type="GO" id="GO:0051371">
    <property type="term" value="F:muscle alpha-actinin binding"/>
    <property type="evidence" value="ECO:0007669"/>
    <property type="project" value="TreeGrafter"/>
</dbReference>
<dbReference type="STRING" id="8022.A0A060YFE6"/>
<dbReference type="GO" id="GO:0030018">
    <property type="term" value="C:Z disc"/>
    <property type="evidence" value="ECO:0007669"/>
    <property type="project" value="TreeGrafter"/>
</dbReference>
<dbReference type="GO" id="GO:0031941">
    <property type="term" value="C:filamentous actin"/>
    <property type="evidence" value="ECO:0007669"/>
    <property type="project" value="TreeGrafter"/>
</dbReference>
<feature type="region of interest" description="Disordered" evidence="5">
    <location>
        <begin position="78"/>
        <end position="112"/>
    </location>
</feature>
<dbReference type="InterPro" id="IPR050604">
    <property type="entry name" value="PDZ-LIM_domain"/>
</dbReference>
<keyword evidence="3" id="KW-0479">Metal-binding</keyword>
<dbReference type="PaxDb" id="8022-A0A060YFE6"/>
<keyword evidence="3" id="KW-0862">Zinc</keyword>
<dbReference type="Proteomes" id="UP000193380">
    <property type="component" value="Unassembled WGS sequence"/>
</dbReference>
<dbReference type="GO" id="GO:0007507">
    <property type="term" value="P:heart development"/>
    <property type="evidence" value="ECO:0007669"/>
    <property type="project" value="TreeGrafter"/>
</dbReference>
<dbReference type="GO" id="GO:0005912">
    <property type="term" value="C:adherens junction"/>
    <property type="evidence" value="ECO:0007669"/>
    <property type="project" value="TreeGrafter"/>
</dbReference>
<reference evidence="6" key="1">
    <citation type="journal article" date="2014" name="Nat. Commun.">
        <title>The rainbow trout genome provides novel insights into evolution after whole-genome duplication in vertebrates.</title>
        <authorList>
            <person name="Berthelot C."/>
            <person name="Brunet F."/>
            <person name="Chalopin D."/>
            <person name="Juanchich A."/>
            <person name="Bernard M."/>
            <person name="Noel B."/>
            <person name="Bento P."/>
            <person name="Da Silva C."/>
            <person name="Labadie K."/>
            <person name="Alberti A."/>
            <person name="Aury J.M."/>
            <person name="Louis A."/>
            <person name="Dehais P."/>
            <person name="Bardou P."/>
            <person name="Montfort J."/>
            <person name="Klopp C."/>
            <person name="Cabau C."/>
            <person name="Gaspin C."/>
            <person name="Thorgaard G.H."/>
            <person name="Boussaha M."/>
            <person name="Quillet E."/>
            <person name="Guyomard R."/>
            <person name="Galiana D."/>
            <person name="Bobe J."/>
            <person name="Volff J.N."/>
            <person name="Genet C."/>
            <person name="Wincker P."/>
            <person name="Jaillon O."/>
            <person name="Roest Crollius H."/>
            <person name="Guiguen Y."/>
        </authorList>
    </citation>
    <scope>NUCLEOTIDE SEQUENCE [LARGE SCALE GENOMIC DNA]</scope>
</reference>
<dbReference type="GO" id="GO:0061061">
    <property type="term" value="P:muscle structure development"/>
    <property type="evidence" value="ECO:0007669"/>
    <property type="project" value="TreeGrafter"/>
</dbReference>
<dbReference type="AlphaFoldDB" id="A0A060YFE6"/>
<keyword evidence="4" id="KW-0963">Cytoplasm</keyword>
<evidence type="ECO:0000313" key="7">
    <source>
        <dbReference type="Proteomes" id="UP000193380"/>
    </source>
</evidence>
<comment type="subcellular location">
    <subcellularLocation>
        <location evidence="1">Cytoplasm</location>
        <location evidence="1">Cytoskeleton</location>
    </subcellularLocation>
</comment>
<organism evidence="6 7">
    <name type="scientific">Oncorhynchus mykiss</name>
    <name type="common">Rainbow trout</name>
    <name type="synonym">Salmo gairdneri</name>
    <dbReference type="NCBI Taxonomy" id="8022"/>
    <lineage>
        <taxon>Eukaryota</taxon>
        <taxon>Metazoa</taxon>
        <taxon>Chordata</taxon>
        <taxon>Craniata</taxon>
        <taxon>Vertebrata</taxon>
        <taxon>Euteleostomi</taxon>
        <taxon>Actinopterygii</taxon>
        <taxon>Neopterygii</taxon>
        <taxon>Teleostei</taxon>
        <taxon>Protacanthopterygii</taxon>
        <taxon>Salmoniformes</taxon>
        <taxon>Salmonidae</taxon>
        <taxon>Salmoninae</taxon>
        <taxon>Oncorhynchus</taxon>
    </lineage>
</organism>
<gene>
    <name evidence="6" type="ORF">GSONMT00026090001</name>
</gene>
<protein>
    <submittedName>
        <fullName evidence="6">Uncharacterized protein</fullName>
    </submittedName>
</protein>
<sequence>MVFKGVCFFLPSVKASLSPAKAQTQTADKPDGESLQVRVQMTGSASKTPATVKAGPLVRPPWVTDPGFADRYAPDKTSTVLTQHRQPAQPTPMQNRSSILQAAQQAPEDSGRTPLCGACNKIIRWETPDYTTPCLID</sequence>
<feature type="compositionally biased region" description="Polar residues" evidence="5">
    <location>
        <begin position="78"/>
        <end position="104"/>
    </location>
</feature>
<dbReference type="GO" id="GO:0030036">
    <property type="term" value="P:actin cytoskeleton organization"/>
    <property type="evidence" value="ECO:0007669"/>
    <property type="project" value="TreeGrafter"/>
</dbReference>
<reference evidence="6" key="2">
    <citation type="submission" date="2014-03" db="EMBL/GenBank/DDBJ databases">
        <authorList>
            <person name="Genoscope - CEA"/>
        </authorList>
    </citation>
    <scope>NUCLEOTIDE SEQUENCE</scope>
</reference>
<keyword evidence="3" id="KW-0440">LIM domain</keyword>
<evidence type="ECO:0000256" key="1">
    <source>
        <dbReference type="ARBA" id="ARBA00004245"/>
    </source>
</evidence>
<keyword evidence="4" id="KW-0206">Cytoskeleton</keyword>
<proteinExistence type="predicted"/>
<evidence type="ECO:0000313" key="6">
    <source>
        <dbReference type="EMBL" id="CDQ90471.1"/>
    </source>
</evidence>
<accession>A0A060YFE6</accession>
<dbReference type="PANTHER" id="PTHR24214:SF0">
    <property type="entry name" value="PDZ AND LIM DOMAIN PROTEIN 7"/>
    <property type="match status" value="1"/>
</dbReference>
<evidence type="ECO:0000256" key="2">
    <source>
        <dbReference type="ARBA" id="ARBA00022737"/>
    </source>
</evidence>
<keyword evidence="2" id="KW-0677">Repeat</keyword>
<dbReference type="EMBL" id="FR910572">
    <property type="protein sequence ID" value="CDQ90471.1"/>
    <property type="molecule type" value="Genomic_DNA"/>
</dbReference>
<evidence type="ECO:0000256" key="5">
    <source>
        <dbReference type="SAM" id="MobiDB-lite"/>
    </source>
</evidence>
<dbReference type="GO" id="GO:0003779">
    <property type="term" value="F:actin binding"/>
    <property type="evidence" value="ECO:0007669"/>
    <property type="project" value="TreeGrafter"/>
</dbReference>
<dbReference type="GO" id="GO:0001725">
    <property type="term" value="C:stress fiber"/>
    <property type="evidence" value="ECO:0007669"/>
    <property type="project" value="TreeGrafter"/>
</dbReference>
<evidence type="ECO:0000256" key="4">
    <source>
        <dbReference type="ARBA" id="ARBA00023212"/>
    </source>
</evidence>
<dbReference type="PANTHER" id="PTHR24214">
    <property type="entry name" value="PDZ AND LIM DOMAIN PROTEIN ZASP"/>
    <property type="match status" value="1"/>
</dbReference>